<dbReference type="RefSeq" id="WP_157586888.1">
    <property type="nucleotide sequence ID" value="NZ_WPIN01000007.1"/>
</dbReference>
<organism evidence="1 2">
    <name type="scientific">Spirosoma arboris</name>
    <dbReference type="NCBI Taxonomy" id="2682092"/>
    <lineage>
        <taxon>Bacteria</taxon>
        <taxon>Pseudomonadati</taxon>
        <taxon>Bacteroidota</taxon>
        <taxon>Cytophagia</taxon>
        <taxon>Cytophagales</taxon>
        <taxon>Cytophagaceae</taxon>
        <taxon>Spirosoma</taxon>
    </lineage>
</organism>
<comment type="caution">
    <text evidence="1">The sequence shown here is derived from an EMBL/GenBank/DDBJ whole genome shotgun (WGS) entry which is preliminary data.</text>
</comment>
<sequence>MNPVISPGDWVSVEIRIGGYYRGKQKGVVLRWTASGRISVKLDDKGQVKNVSADQVKKVAGCPAKDACRHHRIHQM</sequence>
<dbReference type="EMBL" id="WPIN01000007">
    <property type="protein sequence ID" value="MVM32147.1"/>
    <property type="molecule type" value="Genomic_DNA"/>
</dbReference>
<dbReference type="AlphaFoldDB" id="A0A7K1SEB1"/>
<protein>
    <recommendedName>
        <fullName evidence="3">KOW domain-containing protein</fullName>
    </recommendedName>
</protein>
<gene>
    <name evidence="1" type="ORF">GO755_19005</name>
</gene>
<keyword evidence="2" id="KW-1185">Reference proteome</keyword>
<evidence type="ECO:0000313" key="2">
    <source>
        <dbReference type="Proteomes" id="UP000436006"/>
    </source>
</evidence>
<accession>A0A7K1SEB1</accession>
<evidence type="ECO:0008006" key="3">
    <source>
        <dbReference type="Google" id="ProtNLM"/>
    </source>
</evidence>
<name>A0A7K1SEB1_9BACT</name>
<evidence type="ECO:0000313" key="1">
    <source>
        <dbReference type="EMBL" id="MVM32147.1"/>
    </source>
</evidence>
<proteinExistence type="predicted"/>
<reference evidence="1 2" key="1">
    <citation type="submission" date="2019-12" db="EMBL/GenBank/DDBJ databases">
        <title>Spirosoma sp. HMF4905 genome sequencing and assembly.</title>
        <authorList>
            <person name="Kang H."/>
            <person name="Cha I."/>
            <person name="Kim H."/>
            <person name="Joh K."/>
        </authorList>
    </citation>
    <scope>NUCLEOTIDE SEQUENCE [LARGE SCALE GENOMIC DNA]</scope>
    <source>
        <strain evidence="1 2">HMF4905</strain>
    </source>
</reference>
<dbReference type="Proteomes" id="UP000436006">
    <property type="component" value="Unassembled WGS sequence"/>
</dbReference>